<reference evidence="2 3" key="2">
    <citation type="submission" date="2024-07" db="EMBL/GenBank/DDBJ databases">
        <authorList>
            <person name="Akdeniz Z."/>
        </authorList>
    </citation>
    <scope>NUCLEOTIDE SEQUENCE [LARGE SCALE GENOMIC DNA]</scope>
</reference>
<protein>
    <submittedName>
        <fullName evidence="2">Hypothetical_protein</fullName>
    </submittedName>
</protein>
<evidence type="ECO:0000313" key="2">
    <source>
        <dbReference type="EMBL" id="CAL5971888.1"/>
    </source>
</evidence>
<sequence>MLKVPTVISQYDSLVDYVNAVIPAEYTDITAEIDCIYIQLKCVFTILVIWLAPNQYPIIPAQQELLVDVMNISTEYTSILYINNVDHCEQPTVPIELLDYSTVLYNVSLILNIQHFSKLIFEIWGYAKIEPNIPQQNFVEFYSFPNAKITEFLLCTLSNTKLVFVIITANPPVLGIHENDVILQFSTIEFQIQLLIQLIEIILEIAPAEYPQL</sequence>
<gene>
    <name evidence="1" type="ORF">HINF_LOCUS14719</name>
    <name evidence="2" type="ORF">HINF_LOCUS1630</name>
</gene>
<dbReference type="AlphaFoldDB" id="A0AA86NWD6"/>
<reference evidence="1" key="1">
    <citation type="submission" date="2023-06" db="EMBL/GenBank/DDBJ databases">
        <authorList>
            <person name="Kurt Z."/>
        </authorList>
    </citation>
    <scope>NUCLEOTIDE SEQUENCE</scope>
</reference>
<dbReference type="EMBL" id="CATOUU010000380">
    <property type="protein sequence ID" value="CAI9927074.1"/>
    <property type="molecule type" value="Genomic_DNA"/>
</dbReference>
<dbReference type="Proteomes" id="UP001642409">
    <property type="component" value="Unassembled WGS sequence"/>
</dbReference>
<name>A0AA86NWD6_9EUKA</name>
<organism evidence="1">
    <name type="scientific">Hexamita inflata</name>
    <dbReference type="NCBI Taxonomy" id="28002"/>
    <lineage>
        <taxon>Eukaryota</taxon>
        <taxon>Metamonada</taxon>
        <taxon>Diplomonadida</taxon>
        <taxon>Hexamitidae</taxon>
        <taxon>Hexamitinae</taxon>
        <taxon>Hexamita</taxon>
    </lineage>
</organism>
<proteinExistence type="predicted"/>
<comment type="caution">
    <text evidence="1">The sequence shown here is derived from an EMBL/GenBank/DDBJ whole genome shotgun (WGS) entry which is preliminary data.</text>
</comment>
<evidence type="ECO:0000313" key="1">
    <source>
        <dbReference type="EMBL" id="CAI9927074.1"/>
    </source>
</evidence>
<dbReference type="EMBL" id="CAXDID020000003">
    <property type="protein sequence ID" value="CAL5971888.1"/>
    <property type="molecule type" value="Genomic_DNA"/>
</dbReference>
<keyword evidence="3" id="KW-1185">Reference proteome</keyword>
<evidence type="ECO:0000313" key="3">
    <source>
        <dbReference type="Proteomes" id="UP001642409"/>
    </source>
</evidence>
<accession>A0AA86NWD6</accession>